<sequence length="96" mass="11002">MPTDGIKILDEWAYQYNQMTEGVIGEHNGHWNVDKAMADFKDIILDCCDSCRSDYETLIPKFKGYVADKDYDKAKVVGMELQSLIVKAVQHKFPNI</sequence>
<keyword evidence="2" id="KW-1185">Reference proteome</keyword>
<proteinExistence type="predicted"/>
<evidence type="ECO:0000313" key="1">
    <source>
        <dbReference type="EMBL" id="SCA57334.1"/>
    </source>
</evidence>
<reference evidence="1 2" key="1">
    <citation type="submission" date="2016-07" db="EMBL/GenBank/DDBJ databases">
        <authorList>
            <person name="Lefevre C.T."/>
        </authorList>
    </citation>
    <scope>NUCLEOTIDE SEQUENCE [LARGE SCALE GENOMIC DNA]</scope>
    <source>
        <strain evidence="1">PR1</strain>
    </source>
</reference>
<name>A0A1C3RJ90_9PROT</name>
<dbReference type="AlphaFoldDB" id="A0A1C3RJ90"/>
<dbReference type="EMBL" id="FLYE01000044">
    <property type="protein sequence ID" value="SCA57334.1"/>
    <property type="molecule type" value="Genomic_DNA"/>
</dbReference>
<accession>A0A1C3RJ90</accession>
<gene>
    <name evidence="1" type="ORF">MTBPR1_50090</name>
</gene>
<evidence type="ECO:0000313" key="2">
    <source>
        <dbReference type="Proteomes" id="UP000231658"/>
    </source>
</evidence>
<dbReference type="Proteomes" id="UP000231658">
    <property type="component" value="Unassembled WGS sequence"/>
</dbReference>
<organism evidence="1 2">
    <name type="scientific">Candidatus Terasakiella magnetica</name>
    <dbReference type="NCBI Taxonomy" id="1867952"/>
    <lineage>
        <taxon>Bacteria</taxon>
        <taxon>Pseudomonadati</taxon>
        <taxon>Pseudomonadota</taxon>
        <taxon>Alphaproteobacteria</taxon>
        <taxon>Rhodospirillales</taxon>
        <taxon>Terasakiellaceae</taxon>
        <taxon>Terasakiella</taxon>
    </lineage>
</organism>
<protein>
    <submittedName>
        <fullName evidence="1">Uncharacterized protein</fullName>
    </submittedName>
</protein>
<dbReference type="RefSeq" id="WP_069189376.1">
    <property type="nucleotide sequence ID" value="NZ_FLYE01000044.1"/>
</dbReference>